<dbReference type="AlphaFoldDB" id="A0A8J2J6T5"/>
<reference evidence="1" key="1">
    <citation type="submission" date="2021-06" db="EMBL/GenBank/DDBJ databases">
        <authorList>
            <person name="Hodson N. C."/>
            <person name="Mongue J. A."/>
            <person name="Jaron S. K."/>
        </authorList>
    </citation>
    <scope>NUCLEOTIDE SEQUENCE</scope>
</reference>
<proteinExistence type="predicted"/>
<feature type="non-terminal residue" evidence="1">
    <location>
        <position position="1"/>
    </location>
</feature>
<organism evidence="1 2">
    <name type="scientific">Allacma fusca</name>
    <dbReference type="NCBI Taxonomy" id="39272"/>
    <lineage>
        <taxon>Eukaryota</taxon>
        <taxon>Metazoa</taxon>
        <taxon>Ecdysozoa</taxon>
        <taxon>Arthropoda</taxon>
        <taxon>Hexapoda</taxon>
        <taxon>Collembola</taxon>
        <taxon>Symphypleona</taxon>
        <taxon>Sminthuridae</taxon>
        <taxon>Allacma</taxon>
    </lineage>
</organism>
<evidence type="ECO:0000313" key="2">
    <source>
        <dbReference type="Proteomes" id="UP000708208"/>
    </source>
</evidence>
<keyword evidence="2" id="KW-1185">Reference proteome</keyword>
<dbReference type="Proteomes" id="UP000708208">
    <property type="component" value="Unassembled WGS sequence"/>
</dbReference>
<protein>
    <submittedName>
        <fullName evidence="1">Uncharacterized protein</fullName>
    </submittedName>
</protein>
<comment type="caution">
    <text evidence="1">The sequence shown here is derived from an EMBL/GenBank/DDBJ whole genome shotgun (WGS) entry which is preliminary data.</text>
</comment>
<sequence>FGNQASCRSIPPGLLRNKWFC</sequence>
<name>A0A8J2J6T5_9HEXA</name>
<dbReference type="EMBL" id="CAJVCH010032396">
    <property type="protein sequence ID" value="CAG7711711.1"/>
    <property type="molecule type" value="Genomic_DNA"/>
</dbReference>
<gene>
    <name evidence="1" type="ORF">AFUS01_LOCUS5112</name>
</gene>
<accession>A0A8J2J6T5</accession>
<evidence type="ECO:0000313" key="1">
    <source>
        <dbReference type="EMBL" id="CAG7711711.1"/>
    </source>
</evidence>